<gene>
    <name evidence="1" type="ORF">LAUMK13_02883</name>
</gene>
<accession>A0A498Q560</accession>
<evidence type="ECO:0000313" key="2">
    <source>
        <dbReference type="Proteomes" id="UP000267289"/>
    </source>
</evidence>
<keyword evidence="2" id="KW-1185">Reference proteome</keyword>
<proteinExistence type="predicted"/>
<reference evidence="1 2" key="1">
    <citation type="submission" date="2018-09" db="EMBL/GenBank/DDBJ databases">
        <authorList>
            <person name="Tagini F."/>
        </authorList>
    </citation>
    <scope>NUCLEOTIDE SEQUENCE [LARGE SCALE GENOMIC DNA]</scope>
    <source>
        <strain evidence="1 2">MK13</strain>
    </source>
</reference>
<evidence type="ECO:0000313" key="1">
    <source>
        <dbReference type="EMBL" id="VBA40034.1"/>
    </source>
</evidence>
<dbReference type="EMBL" id="UPHQ01000137">
    <property type="protein sequence ID" value="VBA40034.1"/>
    <property type="molecule type" value="Genomic_DNA"/>
</dbReference>
<dbReference type="AlphaFoldDB" id="A0A498Q560"/>
<protein>
    <submittedName>
        <fullName evidence="1">Uncharacterized protein</fullName>
    </submittedName>
</protein>
<dbReference type="Proteomes" id="UP000267289">
    <property type="component" value="Unassembled WGS sequence"/>
</dbReference>
<organism evidence="1 2">
    <name type="scientific">Mycobacterium innocens</name>
    <dbReference type="NCBI Taxonomy" id="2341083"/>
    <lineage>
        <taxon>Bacteria</taxon>
        <taxon>Bacillati</taxon>
        <taxon>Actinomycetota</taxon>
        <taxon>Actinomycetes</taxon>
        <taxon>Mycobacteriales</taxon>
        <taxon>Mycobacteriaceae</taxon>
        <taxon>Mycobacterium</taxon>
    </lineage>
</organism>
<sequence length="37" mass="4018">MIAATFRPLTTTNLLGGGFHRFTFDAVRTGGLEDYVA</sequence>
<name>A0A498Q560_9MYCO</name>